<dbReference type="Pfam" id="PF04265">
    <property type="entry name" value="TPK_B1_binding"/>
    <property type="match status" value="1"/>
</dbReference>
<dbReference type="PIRSF" id="PIRSF031057">
    <property type="entry name" value="Thiamin_pyrophosphokinase"/>
    <property type="match status" value="1"/>
</dbReference>
<evidence type="ECO:0000256" key="1">
    <source>
        <dbReference type="ARBA" id="ARBA00005078"/>
    </source>
</evidence>
<proteinExistence type="inferred from homology"/>
<gene>
    <name evidence="9" type="primary">THI80</name>
    <name evidence="9" type="ORF">CAAN4_F02520</name>
</gene>
<reference evidence="9 10" key="1">
    <citation type="submission" date="2024-01" db="EMBL/GenBank/DDBJ databases">
        <authorList>
            <consortium name="Genoscope - CEA"/>
            <person name="William W."/>
        </authorList>
    </citation>
    <scope>NUCLEOTIDE SEQUENCE [LARGE SCALE GENOMIC DNA]</scope>
    <source>
        <strain evidence="9 10">29B2s-10</strain>
    </source>
</reference>
<evidence type="ECO:0000256" key="3">
    <source>
        <dbReference type="ARBA" id="ARBA00022679"/>
    </source>
</evidence>
<name>A0ABP0EEE6_9ASCO</name>
<dbReference type="InterPro" id="IPR006282">
    <property type="entry name" value="Thi_PPkinase"/>
</dbReference>
<dbReference type="Proteomes" id="UP001497600">
    <property type="component" value="Chromosome F"/>
</dbReference>
<comment type="pathway">
    <text evidence="1 7">Cofactor biosynthesis; thiamine diphosphate biosynthesis; thiamine diphosphate from thiamine: step 1/1.</text>
</comment>
<evidence type="ECO:0000256" key="4">
    <source>
        <dbReference type="ARBA" id="ARBA00022741"/>
    </source>
</evidence>
<dbReference type="PANTHER" id="PTHR13622:SF8">
    <property type="entry name" value="THIAMIN PYROPHOSPHOKINASE 1"/>
    <property type="match status" value="1"/>
</dbReference>
<dbReference type="NCBIfam" id="TIGR01378">
    <property type="entry name" value="thi_PPkinase"/>
    <property type="match status" value="1"/>
</dbReference>
<accession>A0ABP0EEE6</accession>
<dbReference type="InterPro" id="IPR036371">
    <property type="entry name" value="TPK_B1-bd_sf"/>
</dbReference>
<keyword evidence="5 7" id="KW-0418">Kinase</keyword>
<keyword evidence="6 7" id="KW-0067">ATP-binding</keyword>
<dbReference type="Gene3D" id="3.40.50.10240">
    <property type="entry name" value="Thiamin pyrophosphokinase, catalytic domain"/>
    <property type="match status" value="1"/>
</dbReference>
<dbReference type="PANTHER" id="PTHR13622">
    <property type="entry name" value="THIAMIN PYROPHOSPHOKINASE"/>
    <property type="match status" value="1"/>
</dbReference>
<keyword evidence="10" id="KW-1185">Reference proteome</keyword>
<evidence type="ECO:0000313" key="9">
    <source>
        <dbReference type="EMBL" id="CAK7911455.1"/>
    </source>
</evidence>
<organism evidence="9 10">
    <name type="scientific">[Candida] anglica</name>
    <dbReference type="NCBI Taxonomy" id="148631"/>
    <lineage>
        <taxon>Eukaryota</taxon>
        <taxon>Fungi</taxon>
        <taxon>Dikarya</taxon>
        <taxon>Ascomycota</taxon>
        <taxon>Saccharomycotina</taxon>
        <taxon>Pichiomycetes</taxon>
        <taxon>Debaryomycetaceae</taxon>
        <taxon>Kurtzmaniella</taxon>
    </lineage>
</organism>
<dbReference type="SUPFAM" id="SSF63999">
    <property type="entry name" value="Thiamin pyrophosphokinase, catalytic domain"/>
    <property type="match status" value="1"/>
</dbReference>
<dbReference type="EMBL" id="OZ004258">
    <property type="protein sequence ID" value="CAK7911455.1"/>
    <property type="molecule type" value="Genomic_DNA"/>
</dbReference>
<dbReference type="SUPFAM" id="SSF63862">
    <property type="entry name" value="Thiamin pyrophosphokinase, substrate-binding domain"/>
    <property type="match status" value="1"/>
</dbReference>
<protein>
    <recommendedName>
        <fullName evidence="7">Thiamine pyrophosphokinase</fullName>
        <ecNumber evidence="7">2.7.6.2</ecNumber>
    </recommendedName>
</protein>
<comment type="catalytic activity">
    <reaction evidence="7">
        <text>thiamine + ATP = thiamine diphosphate + AMP + H(+)</text>
        <dbReference type="Rhea" id="RHEA:11576"/>
        <dbReference type="ChEBI" id="CHEBI:15378"/>
        <dbReference type="ChEBI" id="CHEBI:18385"/>
        <dbReference type="ChEBI" id="CHEBI:30616"/>
        <dbReference type="ChEBI" id="CHEBI:58937"/>
        <dbReference type="ChEBI" id="CHEBI:456215"/>
    </reaction>
</comment>
<evidence type="ECO:0000256" key="2">
    <source>
        <dbReference type="ARBA" id="ARBA00006785"/>
    </source>
</evidence>
<evidence type="ECO:0000256" key="7">
    <source>
        <dbReference type="PIRNR" id="PIRNR031057"/>
    </source>
</evidence>
<evidence type="ECO:0000313" key="10">
    <source>
        <dbReference type="Proteomes" id="UP001497600"/>
    </source>
</evidence>
<evidence type="ECO:0000256" key="5">
    <source>
        <dbReference type="ARBA" id="ARBA00022777"/>
    </source>
</evidence>
<evidence type="ECO:0000256" key="6">
    <source>
        <dbReference type="ARBA" id="ARBA00022840"/>
    </source>
</evidence>
<dbReference type="SMART" id="SM00983">
    <property type="entry name" value="TPK_B1_binding"/>
    <property type="match status" value="1"/>
</dbReference>
<dbReference type="InterPro" id="IPR016966">
    <property type="entry name" value="Thiamin_pyrophosphokinase_euk"/>
</dbReference>
<dbReference type="Pfam" id="PF04263">
    <property type="entry name" value="TPK_catalytic"/>
    <property type="match status" value="1"/>
</dbReference>
<dbReference type="EC" id="2.7.6.2" evidence="7"/>
<dbReference type="CDD" id="cd07995">
    <property type="entry name" value="TPK"/>
    <property type="match status" value="1"/>
</dbReference>
<keyword evidence="4 7" id="KW-0547">Nucleotide-binding</keyword>
<keyword evidence="3 7" id="KW-0808">Transferase</keyword>
<sequence length="310" mass="35004">MAELEVIESPDTIDIPKPSDLVQYNIIEPFQYLESDSKSRSVLLILNQNLDGINFQQIWNHTELKICADGGANQLFNSFQLEEERCKYIPHFITGDFDSLTEPVKQYYQERGSIIIKQATQYATDFDKSLSLCKLYYHSSESRSSIIVSHSNISTDNGLADLENVYHIQSDEATLPIQIFALGGIGGRFDQTIGSMHQLYKLSISAPYLHIYFITNSDLVLLLPRGKNYISYASRNLWNQQDLVPVCGLLPLGNQSVVLDTWGLKYDVRNYETDMFSRVSSSNGVCGSDGFIVHCTDPIVMNLVVDHHSI</sequence>
<dbReference type="InterPro" id="IPR007371">
    <property type="entry name" value="TPK_catalytic"/>
</dbReference>
<dbReference type="InterPro" id="IPR036759">
    <property type="entry name" value="TPK_catalytic_sf"/>
</dbReference>
<feature type="domain" description="Thiamin pyrophosphokinase thiamin-binding" evidence="8">
    <location>
        <begin position="226"/>
        <end position="299"/>
    </location>
</feature>
<evidence type="ECO:0000259" key="8">
    <source>
        <dbReference type="SMART" id="SM00983"/>
    </source>
</evidence>
<dbReference type="InterPro" id="IPR007373">
    <property type="entry name" value="Thiamin_PyroPKinase_B1-bd"/>
</dbReference>
<dbReference type="Gene3D" id="2.60.120.320">
    <property type="entry name" value="Thiamin pyrophosphokinase, thiamin-binding domain"/>
    <property type="match status" value="1"/>
</dbReference>
<comment type="similarity">
    <text evidence="2 7">Belongs to the thiamine pyrophosphokinase family.</text>
</comment>